<keyword evidence="1" id="KW-0175">Coiled coil</keyword>
<dbReference type="AlphaFoldDB" id="A0A086SYM6"/>
<name>A0A086SYM6_HAPC1</name>
<gene>
    <name evidence="3" type="ORF">ACRE_070810</name>
</gene>
<evidence type="ECO:0000313" key="4">
    <source>
        <dbReference type="Proteomes" id="UP000029964"/>
    </source>
</evidence>
<feature type="coiled-coil region" evidence="1">
    <location>
        <begin position="117"/>
        <end position="183"/>
    </location>
</feature>
<dbReference type="EMBL" id="JPKY01000101">
    <property type="protein sequence ID" value="KFH42208.1"/>
    <property type="molecule type" value="Genomic_DNA"/>
</dbReference>
<evidence type="ECO:0000256" key="2">
    <source>
        <dbReference type="SAM" id="MobiDB-lite"/>
    </source>
</evidence>
<organism evidence="3 4">
    <name type="scientific">Hapsidospora chrysogenum (strain ATCC 11550 / CBS 779.69 / DSM 880 / IAM 14645 / JCM 23072 / IMI 49137)</name>
    <name type="common">Acremonium chrysogenum</name>
    <dbReference type="NCBI Taxonomy" id="857340"/>
    <lineage>
        <taxon>Eukaryota</taxon>
        <taxon>Fungi</taxon>
        <taxon>Dikarya</taxon>
        <taxon>Ascomycota</taxon>
        <taxon>Pezizomycotina</taxon>
        <taxon>Sordariomycetes</taxon>
        <taxon>Hypocreomycetidae</taxon>
        <taxon>Hypocreales</taxon>
        <taxon>Bionectriaceae</taxon>
        <taxon>Hapsidospora</taxon>
    </lineage>
</organism>
<keyword evidence="4" id="KW-1185">Reference proteome</keyword>
<feature type="region of interest" description="Disordered" evidence="2">
    <location>
        <begin position="1"/>
        <end position="22"/>
    </location>
</feature>
<comment type="caution">
    <text evidence="3">The sequence shown here is derived from an EMBL/GenBank/DDBJ whole genome shotgun (WGS) entry which is preliminary data.</text>
</comment>
<proteinExistence type="predicted"/>
<reference evidence="4" key="1">
    <citation type="journal article" date="2014" name="Genome Announc.">
        <title>Genome sequence and annotation of Acremonium chrysogenum, producer of the beta-lactam antibiotic cephalosporin C.</title>
        <authorList>
            <person name="Terfehr D."/>
            <person name="Dahlmann T.A."/>
            <person name="Specht T."/>
            <person name="Zadra I."/>
            <person name="Kuernsteiner H."/>
            <person name="Kueck U."/>
        </authorList>
    </citation>
    <scope>NUCLEOTIDE SEQUENCE [LARGE SCALE GENOMIC DNA]</scope>
    <source>
        <strain evidence="4">ATCC 11550 / CBS 779.69 / DSM 880 / IAM 14645 / JCM 23072 / IMI 49137</strain>
    </source>
</reference>
<protein>
    <submittedName>
        <fullName evidence="3">Uncharacterized protein</fullName>
    </submittedName>
</protein>
<dbReference type="HOGENOM" id="CLU_1326034_0_0_1"/>
<sequence>MIGLQVPPESDDEDTSVAEDVDADEQQLLEALMDIPPHLGPAEGIDESNYQQLCKEQERAIEHLEERSRKLEERVAFFRYWYPRLHQGYKRKVARCKGLHEDLQKFRQYSDMAYAKYNDLEKTYEQLCNACEEETERHEVEVKKLRQVLEKVWERLMAVEGEVVQLKKEKAVLERNEKVYKDTIVKMLEEMKGLKSLDEWTEQLTST</sequence>
<accession>A0A086SYM6</accession>
<feature type="compositionally biased region" description="Acidic residues" evidence="2">
    <location>
        <begin position="9"/>
        <end position="22"/>
    </location>
</feature>
<evidence type="ECO:0000256" key="1">
    <source>
        <dbReference type="SAM" id="Coils"/>
    </source>
</evidence>
<dbReference type="Proteomes" id="UP000029964">
    <property type="component" value="Unassembled WGS sequence"/>
</dbReference>
<feature type="coiled-coil region" evidence="1">
    <location>
        <begin position="47"/>
        <end position="74"/>
    </location>
</feature>
<evidence type="ECO:0000313" key="3">
    <source>
        <dbReference type="EMBL" id="KFH42208.1"/>
    </source>
</evidence>